<evidence type="ECO:0000313" key="2">
    <source>
        <dbReference type="Proteomes" id="UP001595807"/>
    </source>
</evidence>
<name>A0ABV8CU58_9STRE</name>
<comment type="caution">
    <text evidence="1">The sequence shown here is derived from an EMBL/GenBank/DDBJ whole genome shotgun (WGS) entry which is preliminary data.</text>
</comment>
<dbReference type="Proteomes" id="UP001595807">
    <property type="component" value="Unassembled WGS sequence"/>
</dbReference>
<accession>A0ABV8CU58</accession>
<gene>
    <name evidence="1" type="ORF">ACFORF_01190</name>
</gene>
<dbReference type="RefSeq" id="WP_380424552.1">
    <property type="nucleotide sequence ID" value="NZ_JBHRZV010000004.1"/>
</dbReference>
<keyword evidence="2" id="KW-1185">Reference proteome</keyword>
<sequence length="107" mass="12164">MKVNSDKINVEIIRKEYHIYDLNQYIGLEEIPGSPYIGTVSHIYENSGAGEQIYVLTNQTGDTTIKESDVLADPVPYTASESESSPLKCQILQVMLYYKYIRRLVSL</sequence>
<reference evidence="2" key="1">
    <citation type="journal article" date="2019" name="Int. J. Syst. Evol. Microbiol.">
        <title>The Global Catalogue of Microorganisms (GCM) 10K type strain sequencing project: providing services to taxonomists for standard genome sequencing and annotation.</title>
        <authorList>
            <consortium name="The Broad Institute Genomics Platform"/>
            <consortium name="The Broad Institute Genome Sequencing Center for Infectious Disease"/>
            <person name="Wu L."/>
            <person name="Ma J."/>
        </authorList>
    </citation>
    <scope>NUCLEOTIDE SEQUENCE [LARGE SCALE GENOMIC DNA]</scope>
    <source>
        <strain evidence="2">CCUG 67170</strain>
    </source>
</reference>
<protein>
    <submittedName>
        <fullName evidence="1">Uncharacterized protein</fullName>
    </submittedName>
</protein>
<dbReference type="EMBL" id="JBHRZV010000004">
    <property type="protein sequence ID" value="MFC3927250.1"/>
    <property type="molecule type" value="Genomic_DNA"/>
</dbReference>
<proteinExistence type="predicted"/>
<evidence type="ECO:0000313" key="1">
    <source>
        <dbReference type="EMBL" id="MFC3927250.1"/>
    </source>
</evidence>
<organism evidence="1 2">
    <name type="scientific">Streptococcus caprae</name>
    <dbReference type="NCBI Taxonomy" id="1640501"/>
    <lineage>
        <taxon>Bacteria</taxon>
        <taxon>Bacillati</taxon>
        <taxon>Bacillota</taxon>
        <taxon>Bacilli</taxon>
        <taxon>Lactobacillales</taxon>
        <taxon>Streptococcaceae</taxon>
        <taxon>Streptococcus</taxon>
    </lineage>
</organism>